<dbReference type="GO" id="GO:0017056">
    <property type="term" value="F:structural constituent of nuclear pore"/>
    <property type="evidence" value="ECO:0007669"/>
    <property type="project" value="TreeGrafter"/>
</dbReference>
<keyword evidence="3" id="KW-1185">Reference proteome</keyword>
<sequence length="148" mass="16500">MQPAPITHPFGTLPTMPQMSIGRASSSPSVQYGISSIPVAEKPLQARISSLVVPRHLSQRRIRLPAQKYHPKSDGLKVPFIMDDEETPSTPKANALFIPRENPRALVIRPIELWPARTIAERENVLKDSASQVNKMYDVLSHKVMMGI</sequence>
<protein>
    <submittedName>
        <fullName evidence="2">Uncharacterized protein</fullName>
    </submittedName>
</protein>
<dbReference type="GO" id="GO:0044614">
    <property type="term" value="C:nuclear pore cytoplasmic filaments"/>
    <property type="evidence" value="ECO:0007669"/>
    <property type="project" value="TreeGrafter"/>
</dbReference>
<evidence type="ECO:0000313" key="3">
    <source>
        <dbReference type="Proteomes" id="UP001085076"/>
    </source>
</evidence>
<dbReference type="PANTHER" id="PTHR23198">
    <property type="entry name" value="NUCLEOPORIN"/>
    <property type="match status" value="1"/>
</dbReference>
<dbReference type="GO" id="GO:0000973">
    <property type="term" value="P:post-transcriptional tethering of RNA polymerase II gene DNA at nuclear periphery"/>
    <property type="evidence" value="ECO:0007669"/>
    <property type="project" value="TreeGrafter"/>
</dbReference>
<reference evidence="2" key="2">
    <citation type="journal article" date="2022" name="Hortic Res">
        <title>The genome of Dioscorea zingiberensis sheds light on the biosynthesis, origin and evolution of the medicinally important diosgenin saponins.</title>
        <authorList>
            <person name="Li Y."/>
            <person name="Tan C."/>
            <person name="Li Z."/>
            <person name="Guo J."/>
            <person name="Li S."/>
            <person name="Chen X."/>
            <person name="Wang C."/>
            <person name="Dai X."/>
            <person name="Yang H."/>
            <person name="Song W."/>
            <person name="Hou L."/>
            <person name="Xu J."/>
            <person name="Tong Z."/>
            <person name="Xu A."/>
            <person name="Yuan X."/>
            <person name="Wang W."/>
            <person name="Yang Q."/>
            <person name="Chen L."/>
            <person name="Sun Z."/>
            <person name="Wang K."/>
            <person name="Pan B."/>
            <person name="Chen J."/>
            <person name="Bao Y."/>
            <person name="Liu F."/>
            <person name="Qi X."/>
            <person name="Gang D.R."/>
            <person name="Wen J."/>
            <person name="Li J."/>
        </authorList>
    </citation>
    <scope>NUCLEOTIDE SEQUENCE</scope>
    <source>
        <strain evidence="2">Dzin_1.0</strain>
    </source>
</reference>
<dbReference type="GO" id="GO:0006606">
    <property type="term" value="P:protein import into nucleus"/>
    <property type="evidence" value="ECO:0007669"/>
    <property type="project" value="TreeGrafter"/>
</dbReference>
<dbReference type="AlphaFoldDB" id="A0A9D5BZA2"/>
<feature type="region of interest" description="Disordered" evidence="1">
    <location>
        <begin position="1"/>
        <end position="27"/>
    </location>
</feature>
<dbReference type="OrthoDB" id="3797628at2759"/>
<comment type="caution">
    <text evidence="2">The sequence shown here is derived from an EMBL/GenBank/DDBJ whole genome shotgun (WGS) entry which is preliminary data.</text>
</comment>
<accession>A0A9D5BZA2</accession>
<dbReference type="GO" id="GO:0008139">
    <property type="term" value="F:nuclear localization sequence binding"/>
    <property type="evidence" value="ECO:0007669"/>
    <property type="project" value="TreeGrafter"/>
</dbReference>
<dbReference type="EMBL" id="JAGGNH010000009">
    <property type="protein sequence ID" value="KAJ0963340.1"/>
    <property type="molecule type" value="Genomic_DNA"/>
</dbReference>
<gene>
    <name evidence="2" type="ORF">J5N97_028462</name>
</gene>
<evidence type="ECO:0000256" key="1">
    <source>
        <dbReference type="SAM" id="MobiDB-lite"/>
    </source>
</evidence>
<dbReference type="InterPro" id="IPR037665">
    <property type="entry name" value="Nucleoporin_S59-like"/>
</dbReference>
<dbReference type="GO" id="GO:0006405">
    <property type="term" value="P:RNA export from nucleus"/>
    <property type="evidence" value="ECO:0007669"/>
    <property type="project" value="TreeGrafter"/>
</dbReference>
<name>A0A9D5BZA2_9LILI</name>
<reference evidence="2" key="1">
    <citation type="submission" date="2021-03" db="EMBL/GenBank/DDBJ databases">
        <authorList>
            <person name="Li Z."/>
            <person name="Yang C."/>
        </authorList>
    </citation>
    <scope>NUCLEOTIDE SEQUENCE</scope>
    <source>
        <strain evidence="2">Dzin_1.0</strain>
        <tissue evidence="2">Leaf</tissue>
    </source>
</reference>
<dbReference type="GO" id="GO:0034398">
    <property type="term" value="P:telomere tethering at nuclear periphery"/>
    <property type="evidence" value="ECO:0007669"/>
    <property type="project" value="TreeGrafter"/>
</dbReference>
<dbReference type="Proteomes" id="UP001085076">
    <property type="component" value="Miscellaneous, Linkage group lg09"/>
</dbReference>
<feature type="compositionally biased region" description="Polar residues" evidence="1">
    <location>
        <begin position="15"/>
        <end position="27"/>
    </location>
</feature>
<dbReference type="PANTHER" id="PTHR23198:SF6">
    <property type="entry name" value="NUCLEAR PORE COMPLEX PROTEIN NUP98-NUP96"/>
    <property type="match status" value="1"/>
</dbReference>
<dbReference type="GO" id="GO:0003723">
    <property type="term" value="F:RNA binding"/>
    <property type="evidence" value="ECO:0007669"/>
    <property type="project" value="TreeGrafter"/>
</dbReference>
<proteinExistence type="predicted"/>
<organism evidence="2 3">
    <name type="scientific">Dioscorea zingiberensis</name>
    <dbReference type="NCBI Taxonomy" id="325984"/>
    <lineage>
        <taxon>Eukaryota</taxon>
        <taxon>Viridiplantae</taxon>
        <taxon>Streptophyta</taxon>
        <taxon>Embryophyta</taxon>
        <taxon>Tracheophyta</taxon>
        <taxon>Spermatophyta</taxon>
        <taxon>Magnoliopsida</taxon>
        <taxon>Liliopsida</taxon>
        <taxon>Dioscoreales</taxon>
        <taxon>Dioscoreaceae</taxon>
        <taxon>Dioscorea</taxon>
    </lineage>
</organism>
<evidence type="ECO:0000313" key="2">
    <source>
        <dbReference type="EMBL" id="KAJ0963340.1"/>
    </source>
</evidence>